<name>A0ABS1LJ16_9MICO</name>
<sequence>MRPTAEHPQPSAVGRAGTAPESRRHLGRLRGAAVVVVLGGLTVGCTGNADADPSPTTTVAAEPTASQTAEPLPQKPERPAAMDRDDAAGAAAAAEYFIKLYPYVMATGDTEEFEAMSHGACGFCSDALEQAESIRENNDTWVGGEVNVEILEAYAPDELTGIVNRPGFCGEVSC</sequence>
<feature type="region of interest" description="Disordered" evidence="1">
    <location>
        <begin position="1"/>
        <end position="24"/>
    </location>
</feature>
<dbReference type="Pfam" id="PF19843">
    <property type="entry name" value="DUF6318"/>
    <property type="match status" value="1"/>
</dbReference>
<accession>A0ABS1LJ16</accession>
<feature type="compositionally biased region" description="Polar residues" evidence="1">
    <location>
        <begin position="54"/>
        <end position="69"/>
    </location>
</feature>
<feature type="domain" description="DUF6318" evidence="2">
    <location>
        <begin position="64"/>
        <end position="153"/>
    </location>
</feature>
<evidence type="ECO:0000313" key="4">
    <source>
        <dbReference type="Proteomes" id="UP000675409"/>
    </source>
</evidence>
<dbReference type="EMBL" id="JABBYC010000008">
    <property type="protein sequence ID" value="MBL0886144.1"/>
    <property type="molecule type" value="Genomic_DNA"/>
</dbReference>
<evidence type="ECO:0000259" key="2">
    <source>
        <dbReference type="Pfam" id="PF19843"/>
    </source>
</evidence>
<reference evidence="3 4" key="1">
    <citation type="journal article" date="2021" name="Arch. Microbiol.">
        <title>Myceligenerans indicum sp. nov., an actinobacterium isolated from mangrove sediment of Sundarbans, India.</title>
        <authorList>
            <person name="Asha K."/>
            <person name="Bhadury P."/>
        </authorList>
    </citation>
    <scope>NUCLEOTIDE SEQUENCE [LARGE SCALE GENOMIC DNA]</scope>
    <source>
        <strain evidence="3 4">I2</strain>
    </source>
</reference>
<feature type="region of interest" description="Disordered" evidence="1">
    <location>
        <begin position="46"/>
        <end position="80"/>
    </location>
</feature>
<evidence type="ECO:0000313" key="3">
    <source>
        <dbReference type="EMBL" id="MBL0886144.1"/>
    </source>
</evidence>
<protein>
    <recommendedName>
        <fullName evidence="2">DUF6318 domain-containing protein</fullName>
    </recommendedName>
</protein>
<dbReference type="InterPro" id="IPR046281">
    <property type="entry name" value="DUF6318"/>
</dbReference>
<comment type="caution">
    <text evidence="3">The sequence shown here is derived from an EMBL/GenBank/DDBJ whole genome shotgun (WGS) entry which is preliminary data.</text>
</comment>
<dbReference type="Proteomes" id="UP000675409">
    <property type="component" value="Unassembled WGS sequence"/>
</dbReference>
<keyword evidence="4" id="KW-1185">Reference proteome</keyword>
<evidence type="ECO:0000256" key="1">
    <source>
        <dbReference type="SAM" id="MobiDB-lite"/>
    </source>
</evidence>
<gene>
    <name evidence="3" type="ORF">HGK34_07635</name>
</gene>
<proteinExistence type="predicted"/>
<organism evidence="3 4">
    <name type="scientific">Myceligenerans indicum</name>
    <dbReference type="NCBI Taxonomy" id="2593663"/>
    <lineage>
        <taxon>Bacteria</taxon>
        <taxon>Bacillati</taxon>
        <taxon>Actinomycetota</taxon>
        <taxon>Actinomycetes</taxon>
        <taxon>Micrococcales</taxon>
        <taxon>Promicromonosporaceae</taxon>
        <taxon>Myceligenerans</taxon>
    </lineage>
</organism>
<dbReference type="RefSeq" id="WP_201845975.1">
    <property type="nucleotide sequence ID" value="NZ_JABBYC010000008.1"/>
</dbReference>